<name>A0A376BTF6_9NEIS</name>
<dbReference type="InterPro" id="IPR008613">
    <property type="entry name" value="Excalibur_Ca-bd_domain"/>
</dbReference>
<feature type="chain" id="PRO_5016623774" evidence="2">
    <location>
        <begin position="23"/>
        <end position="85"/>
    </location>
</feature>
<dbReference type="Pfam" id="PF05901">
    <property type="entry name" value="Excalibur"/>
    <property type="match status" value="1"/>
</dbReference>
<evidence type="ECO:0000259" key="3">
    <source>
        <dbReference type="SMART" id="SM00894"/>
    </source>
</evidence>
<evidence type="ECO:0000313" key="4">
    <source>
        <dbReference type="EMBL" id="SSY80108.1"/>
    </source>
</evidence>
<reference evidence="4 5" key="1">
    <citation type="submission" date="2018-06" db="EMBL/GenBank/DDBJ databases">
        <authorList>
            <consortium name="Pathogen Informatics"/>
            <person name="Doyle S."/>
        </authorList>
    </citation>
    <scope>NUCLEOTIDE SEQUENCE [LARGE SCALE GENOMIC DNA]</scope>
    <source>
        <strain evidence="4 5">NCTC10283</strain>
    </source>
</reference>
<dbReference type="RefSeq" id="WP_034291810.1">
    <property type="nucleotide sequence ID" value="NZ_CP091519.2"/>
</dbReference>
<dbReference type="AlphaFoldDB" id="A0A376BTF6"/>
<feature type="region of interest" description="Disordered" evidence="1">
    <location>
        <begin position="62"/>
        <end position="85"/>
    </location>
</feature>
<keyword evidence="2" id="KW-0732">Signal</keyword>
<dbReference type="PROSITE" id="PS51257">
    <property type="entry name" value="PROKAR_LIPOPROTEIN"/>
    <property type="match status" value="1"/>
</dbReference>
<feature type="signal peptide" evidence="2">
    <location>
        <begin position="1"/>
        <end position="22"/>
    </location>
</feature>
<dbReference type="SMART" id="SM00894">
    <property type="entry name" value="Excalibur"/>
    <property type="match status" value="1"/>
</dbReference>
<feature type="domain" description="Excalibur calcium-binding" evidence="3">
    <location>
        <begin position="21"/>
        <end position="58"/>
    </location>
</feature>
<evidence type="ECO:0000256" key="2">
    <source>
        <dbReference type="SAM" id="SignalP"/>
    </source>
</evidence>
<protein>
    <submittedName>
        <fullName evidence="4">Excalibur calcium-binding domain</fullName>
    </submittedName>
</protein>
<gene>
    <name evidence="4" type="ORF">NCTC10283_01662</name>
</gene>
<feature type="compositionally biased region" description="Basic residues" evidence="1">
    <location>
        <begin position="71"/>
        <end position="85"/>
    </location>
</feature>
<evidence type="ECO:0000313" key="5">
    <source>
        <dbReference type="Proteomes" id="UP000254209"/>
    </source>
</evidence>
<accession>A0A376BTF6</accession>
<organism evidence="4 5">
    <name type="scientific">Alysiella crassa</name>
    <dbReference type="NCBI Taxonomy" id="153491"/>
    <lineage>
        <taxon>Bacteria</taxon>
        <taxon>Pseudomonadati</taxon>
        <taxon>Pseudomonadota</taxon>
        <taxon>Betaproteobacteria</taxon>
        <taxon>Neisseriales</taxon>
        <taxon>Neisseriaceae</taxon>
        <taxon>Alysiella</taxon>
    </lineage>
</organism>
<dbReference type="EMBL" id="UFSO01000003">
    <property type="protein sequence ID" value="SSY80108.1"/>
    <property type="molecule type" value="Genomic_DNA"/>
</dbReference>
<dbReference type="STRING" id="1120980.GCA_000745955_00775"/>
<sequence length="85" mass="9291">MKKLFSIMGLATLLTFSTSAMAVSCKSFSSQAQAQQYFNAKKSGYKKLDRDRDGIACETGHGGSKSFAKSGKFKKSKAVKRAKRK</sequence>
<keyword evidence="5" id="KW-1185">Reference proteome</keyword>
<proteinExistence type="predicted"/>
<evidence type="ECO:0000256" key="1">
    <source>
        <dbReference type="SAM" id="MobiDB-lite"/>
    </source>
</evidence>
<dbReference type="Proteomes" id="UP000254209">
    <property type="component" value="Unassembled WGS sequence"/>
</dbReference>